<dbReference type="Proteomes" id="UP001383192">
    <property type="component" value="Unassembled WGS sequence"/>
</dbReference>
<dbReference type="AlphaFoldDB" id="A0AAW0CZS4"/>
<sequence>MGVLKTGYYKLENNGYFVALPTHTSGSRLSLQNDDGTSGLKWHIDKHDNGAFYTIFSEYDDVSGRKLGASVSAMETSADICGETGGSKHWIIKAVGEGIYTITISGLAWTNTKDEVVQLETLDETPKDSQKWQFKMWD</sequence>
<protein>
    <recommendedName>
        <fullName evidence="3">Ricin B lectin domain-containing protein</fullName>
    </recommendedName>
</protein>
<comment type="caution">
    <text evidence="1">The sequence shown here is derived from an EMBL/GenBank/DDBJ whole genome shotgun (WGS) entry which is preliminary data.</text>
</comment>
<evidence type="ECO:0000313" key="1">
    <source>
        <dbReference type="EMBL" id="KAK7043856.1"/>
    </source>
</evidence>
<dbReference type="InterPro" id="IPR035992">
    <property type="entry name" value="Ricin_B-like_lectins"/>
</dbReference>
<dbReference type="EMBL" id="JAYKXP010000027">
    <property type="protein sequence ID" value="KAK7043856.1"/>
    <property type="molecule type" value="Genomic_DNA"/>
</dbReference>
<dbReference type="SUPFAM" id="SSF50370">
    <property type="entry name" value="Ricin B-like lectins"/>
    <property type="match status" value="1"/>
</dbReference>
<dbReference type="CDD" id="cd00161">
    <property type="entry name" value="beta-trefoil_Ricin-like"/>
    <property type="match status" value="1"/>
</dbReference>
<name>A0AAW0CZS4_9AGAR</name>
<gene>
    <name evidence="1" type="ORF">VNI00_008021</name>
</gene>
<reference evidence="1 2" key="1">
    <citation type="submission" date="2024-01" db="EMBL/GenBank/DDBJ databases">
        <title>A draft genome for a cacao thread blight-causing isolate of Paramarasmius palmivorus.</title>
        <authorList>
            <person name="Baruah I.K."/>
            <person name="Bukari Y."/>
            <person name="Amoako-Attah I."/>
            <person name="Meinhardt L.W."/>
            <person name="Bailey B.A."/>
            <person name="Cohen S.P."/>
        </authorList>
    </citation>
    <scope>NUCLEOTIDE SEQUENCE [LARGE SCALE GENOMIC DNA]</scope>
    <source>
        <strain evidence="1 2">GH-12</strain>
    </source>
</reference>
<organism evidence="1 2">
    <name type="scientific">Paramarasmius palmivorus</name>
    <dbReference type="NCBI Taxonomy" id="297713"/>
    <lineage>
        <taxon>Eukaryota</taxon>
        <taxon>Fungi</taxon>
        <taxon>Dikarya</taxon>
        <taxon>Basidiomycota</taxon>
        <taxon>Agaricomycotina</taxon>
        <taxon>Agaricomycetes</taxon>
        <taxon>Agaricomycetidae</taxon>
        <taxon>Agaricales</taxon>
        <taxon>Marasmiineae</taxon>
        <taxon>Marasmiaceae</taxon>
        <taxon>Paramarasmius</taxon>
    </lineage>
</organism>
<accession>A0AAW0CZS4</accession>
<evidence type="ECO:0008006" key="3">
    <source>
        <dbReference type="Google" id="ProtNLM"/>
    </source>
</evidence>
<proteinExistence type="predicted"/>
<keyword evidence="2" id="KW-1185">Reference proteome</keyword>
<dbReference type="Gene3D" id="2.80.10.50">
    <property type="match status" value="1"/>
</dbReference>
<evidence type="ECO:0000313" key="2">
    <source>
        <dbReference type="Proteomes" id="UP001383192"/>
    </source>
</evidence>